<comment type="caution">
    <text evidence="1">The sequence shown here is derived from an EMBL/GenBank/DDBJ whole genome shotgun (WGS) entry which is preliminary data.</text>
</comment>
<proteinExistence type="predicted"/>
<reference evidence="1" key="1">
    <citation type="journal article" date="2023" name="Mol. Phylogenet. Evol.">
        <title>Genome-scale phylogeny and comparative genomics of the fungal order Sordariales.</title>
        <authorList>
            <person name="Hensen N."/>
            <person name="Bonometti L."/>
            <person name="Westerberg I."/>
            <person name="Brannstrom I.O."/>
            <person name="Guillou S."/>
            <person name="Cros-Aarteil S."/>
            <person name="Calhoun S."/>
            <person name="Haridas S."/>
            <person name="Kuo A."/>
            <person name="Mondo S."/>
            <person name="Pangilinan J."/>
            <person name="Riley R."/>
            <person name="LaButti K."/>
            <person name="Andreopoulos B."/>
            <person name="Lipzen A."/>
            <person name="Chen C."/>
            <person name="Yan M."/>
            <person name="Daum C."/>
            <person name="Ng V."/>
            <person name="Clum A."/>
            <person name="Steindorff A."/>
            <person name="Ohm R.A."/>
            <person name="Martin F."/>
            <person name="Silar P."/>
            <person name="Natvig D.O."/>
            <person name="Lalanne C."/>
            <person name="Gautier V."/>
            <person name="Ament-Velasquez S.L."/>
            <person name="Kruys A."/>
            <person name="Hutchinson M.I."/>
            <person name="Powell A.J."/>
            <person name="Barry K."/>
            <person name="Miller A.N."/>
            <person name="Grigoriev I.V."/>
            <person name="Debuchy R."/>
            <person name="Gladieux P."/>
            <person name="Hiltunen Thoren M."/>
            <person name="Johannesson H."/>
        </authorList>
    </citation>
    <scope>NUCLEOTIDE SEQUENCE</scope>
    <source>
        <strain evidence="1">CBS 990.96</strain>
    </source>
</reference>
<gene>
    <name evidence="1" type="ORF">QBC38DRAFT_61070</name>
</gene>
<keyword evidence="2" id="KW-1185">Reference proteome</keyword>
<dbReference type="Proteomes" id="UP001301958">
    <property type="component" value="Unassembled WGS sequence"/>
</dbReference>
<evidence type="ECO:0000313" key="1">
    <source>
        <dbReference type="EMBL" id="KAK4223003.1"/>
    </source>
</evidence>
<sequence>MNLHRHFPNPFRFSIHHHHRPSESTMVFLDGLRLDISENLRYSIGTCINCREQITDLRLLQGKHFYSSPCGYSHFWCGDCLSDHYKSSLESNEGWFPHCCSIYFSANVVSTIVGRHHDNSEEKATDAPNPKTDKENPENNVFCAKCNDFIPNPNWKLGLARCLGCGLDTCTRCRQPKHEGDCNNVAQSTKLKKLNLLAKKKGWVTCEMCGQILEKIHGCNKIQ</sequence>
<evidence type="ECO:0008006" key="3">
    <source>
        <dbReference type="Google" id="ProtNLM"/>
    </source>
</evidence>
<accession>A0AAN6YR87</accession>
<dbReference type="AlphaFoldDB" id="A0AAN6YR87"/>
<evidence type="ECO:0000313" key="2">
    <source>
        <dbReference type="Proteomes" id="UP001301958"/>
    </source>
</evidence>
<reference evidence="1" key="2">
    <citation type="submission" date="2023-05" db="EMBL/GenBank/DDBJ databases">
        <authorList>
            <consortium name="Lawrence Berkeley National Laboratory"/>
            <person name="Steindorff A."/>
            <person name="Hensen N."/>
            <person name="Bonometti L."/>
            <person name="Westerberg I."/>
            <person name="Brannstrom I.O."/>
            <person name="Guillou S."/>
            <person name="Cros-Aarteil S."/>
            <person name="Calhoun S."/>
            <person name="Haridas S."/>
            <person name="Kuo A."/>
            <person name="Mondo S."/>
            <person name="Pangilinan J."/>
            <person name="Riley R."/>
            <person name="Labutti K."/>
            <person name="Andreopoulos B."/>
            <person name="Lipzen A."/>
            <person name="Chen C."/>
            <person name="Yanf M."/>
            <person name="Daum C."/>
            <person name="Ng V."/>
            <person name="Clum A."/>
            <person name="Ohm R."/>
            <person name="Martin F."/>
            <person name="Silar P."/>
            <person name="Natvig D."/>
            <person name="Lalanne C."/>
            <person name="Gautier V."/>
            <person name="Ament-Velasquez S.L."/>
            <person name="Kruys A."/>
            <person name="Hutchinson M.I."/>
            <person name="Powell A.J."/>
            <person name="Barry K."/>
            <person name="Miller A.N."/>
            <person name="Grigoriev I.V."/>
            <person name="Debuchy R."/>
            <person name="Gladieux P."/>
            <person name="Thoren M.H."/>
            <person name="Johannesson H."/>
        </authorList>
    </citation>
    <scope>NUCLEOTIDE SEQUENCE</scope>
    <source>
        <strain evidence="1">CBS 990.96</strain>
    </source>
</reference>
<name>A0AAN6YR87_9PEZI</name>
<dbReference type="EMBL" id="MU865444">
    <property type="protein sequence ID" value="KAK4223003.1"/>
    <property type="molecule type" value="Genomic_DNA"/>
</dbReference>
<organism evidence="1 2">
    <name type="scientific">Podospora fimiseda</name>
    <dbReference type="NCBI Taxonomy" id="252190"/>
    <lineage>
        <taxon>Eukaryota</taxon>
        <taxon>Fungi</taxon>
        <taxon>Dikarya</taxon>
        <taxon>Ascomycota</taxon>
        <taxon>Pezizomycotina</taxon>
        <taxon>Sordariomycetes</taxon>
        <taxon>Sordariomycetidae</taxon>
        <taxon>Sordariales</taxon>
        <taxon>Podosporaceae</taxon>
        <taxon>Podospora</taxon>
    </lineage>
</organism>
<protein>
    <recommendedName>
        <fullName evidence="3">RING-type domain-containing protein</fullName>
    </recommendedName>
</protein>